<dbReference type="InterPro" id="IPR013498">
    <property type="entry name" value="Topo_IA_Znf"/>
</dbReference>
<dbReference type="InterPro" id="IPR007560">
    <property type="entry name" value="Restrct_endonuc_IV_Mrr"/>
</dbReference>
<gene>
    <name evidence="4" type="ORF">DX927_11265</name>
</gene>
<evidence type="ECO:0000259" key="2">
    <source>
        <dbReference type="Pfam" id="PF01396"/>
    </source>
</evidence>
<reference evidence="4 5" key="1">
    <citation type="submission" date="2018-08" db="EMBL/GenBank/DDBJ databases">
        <title>Bacillus phenotypic plasticity.</title>
        <authorList>
            <person name="Hurtado E."/>
        </authorList>
    </citation>
    <scope>NUCLEOTIDE SEQUENCE [LARGE SCALE GENOMIC DNA]</scope>
    <source>
        <strain evidence="4 5">427</strain>
    </source>
</reference>
<keyword evidence="1" id="KW-1133">Transmembrane helix</keyword>
<dbReference type="EMBL" id="QSND01000002">
    <property type="protein sequence ID" value="KAA6451346.1"/>
    <property type="molecule type" value="Genomic_DNA"/>
</dbReference>
<dbReference type="Proteomes" id="UP000324326">
    <property type="component" value="Unassembled WGS sequence"/>
</dbReference>
<dbReference type="PANTHER" id="PTHR30015:SF6">
    <property type="entry name" value="SLL1429 PROTEIN"/>
    <property type="match status" value="1"/>
</dbReference>
<feature type="transmembrane region" description="Helical" evidence="1">
    <location>
        <begin position="12"/>
        <end position="30"/>
    </location>
</feature>
<dbReference type="InterPro" id="IPR011856">
    <property type="entry name" value="tRNA_endonuc-like_dom_sf"/>
</dbReference>
<dbReference type="SUPFAM" id="SSF57783">
    <property type="entry name" value="Zinc beta-ribbon"/>
    <property type="match status" value="1"/>
</dbReference>
<dbReference type="InterPro" id="IPR011335">
    <property type="entry name" value="Restrct_endonuc-II-like"/>
</dbReference>
<dbReference type="InterPro" id="IPR052906">
    <property type="entry name" value="Type_IV_Methyl-Rstrct_Enzyme"/>
</dbReference>
<keyword evidence="4" id="KW-0378">Hydrolase</keyword>
<dbReference type="AlphaFoldDB" id="A0A5M8RW10"/>
<evidence type="ECO:0000259" key="3">
    <source>
        <dbReference type="Pfam" id="PF04471"/>
    </source>
</evidence>
<dbReference type="RefSeq" id="WP_148957228.1">
    <property type="nucleotide sequence ID" value="NZ_QSND01000002.1"/>
</dbReference>
<keyword evidence="1" id="KW-0472">Membrane</keyword>
<dbReference type="GO" id="GO:0003677">
    <property type="term" value="F:DNA binding"/>
    <property type="evidence" value="ECO:0007669"/>
    <property type="project" value="InterPro"/>
</dbReference>
<keyword evidence="4" id="KW-0255">Endonuclease</keyword>
<evidence type="ECO:0000313" key="4">
    <source>
        <dbReference type="EMBL" id="KAA6451346.1"/>
    </source>
</evidence>
<keyword evidence="4" id="KW-0540">Nuclease</keyword>
<dbReference type="GO" id="GO:0006265">
    <property type="term" value="P:DNA topological change"/>
    <property type="evidence" value="ECO:0007669"/>
    <property type="project" value="InterPro"/>
</dbReference>
<name>A0A5M8RW10_9BACI</name>
<dbReference type="Pfam" id="PF01396">
    <property type="entry name" value="Zn_ribbon_Top1"/>
    <property type="match status" value="1"/>
</dbReference>
<protein>
    <submittedName>
        <fullName evidence="4">Restriction endonuclease</fullName>
    </submittedName>
</protein>
<dbReference type="PANTHER" id="PTHR30015">
    <property type="entry name" value="MRR RESTRICTION SYSTEM PROTEIN"/>
    <property type="match status" value="1"/>
</dbReference>
<dbReference type="Gene3D" id="3.30.65.10">
    <property type="entry name" value="Bacterial Topoisomerase I, domain 1"/>
    <property type="match status" value="1"/>
</dbReference>
<accession>A0A5M8RW10</accession>
<dbReference type="Pfam" id="PF04471">
    <property type="entry name" value="Mrr_cat"/>
    <property type="match status" value="1"/>
</dbReference>
<proteinExistence type="predicted"/>
<evidence type="ECO:0000313" key="5">
    <source>
        <dbReference type="Proteomes" id="UP000324326"/>
    </source>
</evidence>
<feature type="domain" description="Restriction endonuclease type IV Mrr" evidence="3">
    <location>
        <begin position="49"/>
        <end position="158"/>
    </location>
</feature>
<keyword evidence="1" id="KW-0812">Transmembrane</keyword>
<dbReference type="Gene3D" id="3.40.1350.10">
    <property type="match status" value="1"/>
</dbReference>
<sequence>MVIVGDLTLEKLLIVVVLMSIILGGPRIYGHLQKRKRAKLLSMSGIRDIDKMDGRQFEFFLEVLFNKLGYRAEVTPGSRDYGADIILKGKNKIVVQAKRYGAGNKVGLKAVMEAHFSKSYYNAQDAWVITNSRFTSSAIEGAKKTGVKLMDRTTLQEFILRINPEKKPADIRKEVRPVSRKCPKCGKDLTIRQSKDGQQFFGCSSFPQCKHTENIAN</sequence>
<organism evidence="4 5">
    <name type="scientific">Bacillus swezeyi</name>
    <dbReference type="NCBI Taxonomy" id="1925020"/>
    <lineage>
        <taxon>Bacteria</taxon>
        <taxon>Bacillati</taxon>
        <taxon>Bacillota</taxon>
        <taxon>Bacilli</taxon>
        <taxon>Bacillales</taxon>
        <taxon>Bacillaceae</taxon>
        <taxon>Bacillus</taxon>
    </lineage>
</organism>
<dbReference type="SUPFAM" id="SSF52980">
    <property type="entry name" value="Restriction endonuclease-like"/>
    <property type="match status" value="1"/>
</dbReference>
<evidence type="ECO:0000256" key="1">
    <source>
        <dbReference type="SAM" id="Phobius"/>
    </source>
</evidence>
<dbReference type="GO" id="GO:0003916">
    <property type="term" value="F:DNA topoisomerase activity"/>
    <property type="evidence" value="ECO:0007669"/>
    <property type="project" value="InterPro"/>
</dbReference>
<dbReference type="GO" id="GO:0005694">
    <property type="term" value="C:chromosome"/>
    <property type="evidence" value="ECO:0007669"/>
    <property type="project" value="InterPro"/>
</dbReference>
<comment type="caution">
    <text evidence="4">The sequence shown here is derived from an EMBL/GenBank/DDBJ whole genome shotgun (WGS) entry which is preliminary data.</text>
</comment>
<feature type="domain" description="DNA topoisomerase type IA zn finger" evidence="2">
    <location>
        <begin position="180"/>
        <end position="215"/>
    </location>
</feature>
<dbReference type="GO" id="GO:0015666">
    <property type="term" value="F:restriction endodeoxyribonuclease activity"/>
    <property type="evidence" value="ECO:0007669"/>
    <property type="project" value="TreeGrafter"/>
</dbReference>
<dbReference type="GO" id="GO:0009307">
    <property type="term" value="P:DNA restriction-modification system"/>
    <property type="evidence" value="ECO:0007669"/>
    <property type="project" value="InterPro"/>
</dbReference>